<sequence length="154" mass="17767">MRQRRTIYFNDARHYYLFVFEPPMRLQDAWAPVDEVADTAVDTFVYGVSRDDGWFYPSKVGLRFGEDQVGKFDMAAYWRVWENMQSLIDRDLDPLQVLIDRAHERGMDFIPSLRMGAYAGLDKALQTVNGGPGMANASVREFMHRAVAELATDY</sequence>
<reference evidence="1" key="1">
    <citation type="submission" date="2018-05" db="EMBL/GenBank/DDBJ databases">
        <authorList>
            <person name="Lanie J.A."/>
            <person name="Ng W.-L."/>
            <person name="Kazmierczak K.M."/>
            <person name="Andrzejewski T.M."/>
            <person name="Davidsen T.M."/>
            <person name="Wayne K.J."/>
            <person name="Tettelin H."/>
            <person name="Glass J.I."/>
            <person name="Rusch D."/>
            <person name="Podicherti R."/>
            <person name="Tsui H.-C.T."/>
            <person name="Winkler M.E."/>
        </authorList>
    </citation>
    <scope>NUCLEOTIDE SEQUENCE</scope>
</reference>
<organism evidence="1">
    <name type="scientific">marine metagenome</name>
    <dbReference type="NCBI Taxonomy" id="408172"/>
    <lineage>
        <taxon>unclassified sequences</taxon>
        <taxon>metagenomes</taxon>
        <taxon>ecological metagenomes</taxon>
    </lineage>
</organism>
<proteinExistence type="predicted"/>
<name>A0A383EX54_9ZZZZ</name>
<protein>
    <submittedName>
        <fullName evidence="1">Uncharacterized protein</fullName>
    </submittedName>
</protein>
<dbReference type="AlphaFoldDB" id="A0A383EX54"/>
<evidence type="ECO:0000313" key="1">
    <source>
        <dbReference type="EMBL" id="SVE61164.1"/>
    </source>
</evidence>
<accession>A0A383EX54</accession>
<feature type="non-terminal residue" evidence="1">
    <location>
        <position position="154"/>
    </location>
</feature>
<dbReference type="EMBL" id="UINC01229452">
    <property type="protein sequence ID" value="SVE61164.1"/>
    <property type="molecule type" value="Genomic_DNA"/>
</dbReference>
<gene>
    <name evidence="1" type="ORF">METZ01_LOCUS514018</name>
</gene>